<evidence type="ECO:0000256" key="6">
    <source>
        <dbReference type="ARBA" id="ARBA00023015"/>
    </source>
</evidence>
<evidence type="ECO:0000256" key="7">
    <source>
        <dbReference type="ARBA" id="ARBA00023125"/>
    </source>
</evidence>
<dbReference type="PANTHER" id="PTHR46062:SF1">
    <property type="entry name" value="LP12374P"/>
    <property type="match status" value="1"/>
</dbReference>
<dbReference type="InterPro" id="IPR011598">
    <property type="entry name" value="bHLH_dom"/>
</dbReference>
<keyword evidence="6" id="KW-0805">Transcription regulation</keyword>
<evidence type="ECO:0000313" key="14">
    <source>
        <dbReference type="WBParaSite" id="TASK_0000271601-mRNA-1"/>
    </source>
</evidence>
<dbReference type="GO" id="GO:0005789">
    <property type="term" value="C:endoplasmic reticulum membrane"/>
    <property type="evidence" value="ECO:0007669"/>
    <property type="project" value="UniProtKB-SubCell"/>
</dbReference>
<sequence>MSECETKELDDDFGSMFDDLDIDSIPLFQTDFASDVDLDYLLTEQSDDAKSIRRSPHNAIERRYRQSINGKINELREILNASSGDDTKVFSSVFFGISNVVHVVDLLHCILCELVETFFIRTLTSWELGTRPQMVITQNLIR</sequence>
<accession>A0A0R3VZ72</accession>
<evidence type="ECO:0000256" key="9">
    <source>
        <dbReference type="ARBA" id="ARBA00023163"/>
    </source>
</evidence>
<name>A0A0R3VZ72_TAEAS</name>
<dbReference type="InterPro" id="IPR036638">
    <property type="entry name" value="HLH_DNA-bd_sf"/>
</dbReference>
<reference evidence="14" key="1">
    <citation type="submission" date="2017-02" db="UniProtKB">
        <authorList>
            <consortium name="WormBaseParasite"/>
        </authorList>
    </citation>
    <scope>IDENTIFICATION</scope>
</reference>
<evidence type="ECO:0000256" key="10">
    <source>
        <dbReference type="ARBA" id="ARBA00023242"/>
    </source>
</evidence>
<keyword evidence="13" id="KW-1185">Reference proteome</keyword>
<evidence type="ECO:0000256" key="8">
    <source>
        <dbReference type="ARBA" id="ARBA00023136"/>
    </source>
</evidence>
<dbReference type="Pfam" id="PF00010">
    <property type="entry name" value="HLH"/>
    <property type="match status" value="1"/>
</dbReference>
<evidence type="ECO:0000256" key="4">
    <source>
        <dbReference type="ARBA" id="ARBA00022824"/>
    </source>
</evidence>
<dbReference type="WBParaSite" id="TASK_0000271601-mRNA-1">
    <property type="protein sequence ID" value="TASK_0000271601-mRNA-1"/>
    <property type="gene ID" value="TASK_0000271601"/>
</dbReference>
<evidence type="ECO:0000259" key="11">
    <source>
        <dbReference type="PROSITE" id="PS50888"/>
    </source>
</evidence>
<evidence type="ECO:0000313" key="13">
    <source>
        <dbReference type="Proteomes" id="UP000282613"/>
    </source>
</evidence>
<evidence type="ECO:0000256" key="1">
    <source>
        <dbReference type="ARBA" id="ARBA00004123"/>
    </source>
</evidence>
<dbReference type="Proteomes" id="UP000282613">
    <property type="component" value="Unassembled WGS sequence"/>
</dbReference>
<dbReference type="PROSITE" id="PS50888">
    <property type="entry name" value="BHLH"/>
    <property type="match status" value="1"/>
</dbReference>
<dbReference type="OrthoDB" id="2133190at2759"/>
<dbReference type="Gene3D" id="4.10.280.10">
    <property type="entry name" value="Helix-loop-helix DNA-binding domain"/>
    <property type="match status" value="1"/>
</dbReference>
<dbReference type="GO" id="GO:0000981">
    <property type="term" value="F:DNA-binding transcription factor activity, RNA polymerase II-specific"/>
    <property type="evidence" value="ECO:0007669"/>
    <property type="project" value="TreeGrafter"/>
</dbReference>
<feature type="domain" description="BHLH" evidence="11">
    <location>
        <begin position="52"/>
        <end position="114"/>
    </location>
</feature>
<dbReference type="GO" id="GO:0000978">
    <property type="term" value="F:RNA polymerase II cis-regulatory region sequence-specific DNA binding"/>
    <property type="evidence" value="ECO:0007669"/>
    <property type="project" value="TreeGrafter"/>
</dbReference>
<keyword evidence="7" id="KW-0238">DNA-binding</keyword>
<dbReference type="STRING" id="60517.A0A0R3VZ72"/>
<evidence type="ECO:0000313" key="12">
    <source>
        <dbReference type="EMBL" id="VDK25966.1"/>
    </source>
</evidence>
<gene>
    <name evidence="12" type="ORF">TASK_LOCUS2717</name>
</gene>
<dbReference type="AlphaFoldDB" id="A0A0R3VZ72"/>
<keyword evidence="3" id="KW-0812">Transmembrane</keyword>
<keyword evidence="9" id="KW-0804">Transcription</keyword>
<dbReference type="PANTHER" id="PTHR46062">
    <property type="entry name" value="STEROL REGULATORY ELEMENT-BINDING PROTEIN"/>
    <property type="match status" value="1"/>
</dbReference>
<comment type="subcellular location">
    <subcellularLocation>
        <location evidence="2">Endoplasmic reticulum membrane</location>
        <topology evidence="2">Multi-pass membrane protein</topology>
    </subcellularLocation>
    <subcellularLocation>
        <location evidence="1">Nucleus</location>
    </subcellularLocation>
</comment>
<dbReference type="SUPFAM" id="SSF47459">
    <property type="entry name" value="HLH, helix-loop-helix DNA-binding domain"/>
    <property type="match status" value="1"/>
</dbReference>
<keyword evidence="8" id="KW-0472">Membrane</keyword>
<evidence type="ECO:0000256" key="5">
    <source>
        <dbReference type="ARBA" id="ARBA00022989"/>
    </source>
</evidence>
<evidence type="ECO:0000256" key="3">
    <source>
        <dbReference type="ARBA" id="ARBA00022692"/>
    </source>
</evidence>
<reference evidence="12 13" key="2">
    <citation type="submission" date="2018-11" db="EMBL/GenBank/DDBJ databases">
        <authorList>
            <consortium name="Pathogen Informatics"/>
        </authorList>
    </citation>
    <scope>NUCLEOTIDE SEQUENCE [LARGE SCALE GENOMIC DNA]</scope>
</reference>
<proteinExistence type="predicted"/>
<dbReference type="GO" id="GO:0005634">
    <property type="term" value="C:nucleus"/>
    <property type="evidence" value="ECO:0007669"/>
    <property type="project" value="UniProtKB-SubCell"/>
</dbReference>
<organism evidence="14">
    <name type="scientific">Taenia asiatica</name>
    <name type="common">Asian tapeworm</name>
    <dbReference type="NCBI Taxonomy" id="60517"/>
    <lineage>
        <taxon>Eukaryota</taxon>
        <taxon>Metazoa</taxon>
        <taxon>Spiralia</taxon>
        <taxon>Lophotrochozoa</taxon>
        <taxon>Platyhelminthes</taxon>
        <taxon>Cestoda</taxon>
        <taxon>Eucestoda</taxon>
        <taxon>Cyclophyllidea</taxon>
        <taxon>Taeniidae</taxon>
        <taxon>Taenia</taxon>
    </lineage>
</organism>
<keyword evidence="10" id="KW-0539">Nucleus</keyword>
<dbReference type="GO" id="GO:0046983">
    <property type="term" value="F:protein dimerization activity"/>
    <property type="evidence" value="ECO:0007669"/>
    <property type="project" value="InterPro"/>
</dbReference>
<keyword evidence="5" id="KW-1133">Transmembrane helix</keyword>
<evidence type="ECO:0000256" key="2">
    <source>
        <dbReference type="ARBA" id="ARBA00004477"/>
    </source>
</evidence>
<dbReference type="EMBL" id="UYRS01002699">
    <property type="protein sequence ID" value="VDK25966.1"/>
    <property type="molecule type" value="Genomic_DNA"/>
</dbReference>
<keyword evidence="4" id="KW-0256">Endoplasmic reticulum</keyword>
<protein>
    <submittedName>
        <fullName evidence="14">BHLH domain-containing protein</fullName>
    </submittedName>
</protein>